<dbReference type="PANTHER" id="PTHR43489:SF6">
    <property type="entry name" value="HYDROXYPYRUVATE ISOMERASE-RELATED"/>
    <property type="match status" value="1"/>
</dbReference>
<dbReference type="PANTHER" id="PTHR43489">
    <property type="entry name" value="ISOMERASE"/>
    <property type="match status" value="1"/>
</dbReference>
<dbReference type="RefSeq" id="WP_091527381.1">
    <property type="nucleotide sequence ID" value="NZ_LT629772.1"/>
</dbReference>
<feature type="active site" description="Proton donor/acceptor" evidence="3">
    <location>
        <position position="252"/>
    </location>
</feature>
<dbReference type="InterPro" id="IPR036237">
    <property type="entry name" value="Xyl_isomerase-like_sf"/>
</dbReference>
<dbReference type="Pfam" id="PF01261">
    <property type="entry name" value="AP_endonuc_2"/>
    <property type="match status" value="1"/>
</dbReference>
<keyword evidence="1 2" id="KW-0413">Isomerase</keyword>
<dbReference type="STRING" id="630515.SAMN04489812_4235"/>
<dbReference type="GO" id="GO:0008903">
    <property type="term" value="F:hydroxypyruvate isomerase activity"/>
    <property type="evidence" value="ECO:0007669"/>
    <property type="project" value="TreeGrafter"/>
</dbReference>
<evidence type="ECO:0000313" key="6">
    <source>
        <dbReference type="Proteomes" id="UP000199103"/>
    </source>
</evidence>
<keyword evidence="6" id="KW-1185">Reference proteome</keyword>
<dbReference type="GO" id="GO:0046487">
    <property type="term" value="P:glyoxylate metabolic process"/>
    <property type="evidence" value="ECO:0007669"/>
    <property type="project" value="TreeGrafter"/>
</dbReference>
<gene>
    <name evidence="5" type="ORF">SAMN04489812_4235</name>
</gene>
<feature type="active site" description="Proton donor/acceptor" evidence="3">
    <location>
        <position position="153"/>
    </location>
</feature>
<sequence>MEYGGYELSANVSLLFAEIPYLERFSAAHAAGFGAVESWWPFTTAEPGVEQIDELLAAIEAADVRLTGLNFYAGDMPAGERGVACRPERHGELRASIAPLLRIAETTGCRHFNLLYGQLATDSPADRQHRAAAEAIEWCAAAVAPIGGTVLIEPLAEGLNGAYPLLTDADVLALLDGPLAGVPNAALLLDTFHLATNGIDPADAAVRAAERIGHVQLADAPGRGEPGSGDLDWPAVIAGLDRAGYRGLLGCEYKPTGPTAESFGWLQDTAPTR</sequence>
<protein>
    <submittedName>
        <fullName evidence="5">Hydroxypyruvate isomerase</fullName>
    </submittedName>
</protein>
<evidence type="ECO:0000256" key="1">
    <source>
        <dbReference type="ARBA" id="ARBA00023235"/>
    </source>
</evidence>
<evidence type="ECO:0000259" key="4">
    <source>
        <dbReference type="Pfam" id="PF01261"/>
    </source>
</evidence>
<dbReference type="InterPro" id="IPR026040">
    <property type="entry name" value="HyI-like"/>
</dbReference>
<organism evidence="5 6">
    <name type="scientific">Microlunatus soli</name>
    <dbReference type="NCBI Taxonomy" id="630515"/>
    <lineage>
        <taxon>Bacteria</taxon>
        <taxon>Bacillati</taxon>
        <taxon>Actinomycetota</taxon>
        <taxon>Actinomycetes</taxon>
        <taxon>Propionibacteriales</taxon>
        <taxon>Propionibacteriaceae</taxon>
        <taxon>Microlunatus</taxon>
    </lineage>
</organism>
<dbReference type="SUPFAM" id="SSF51658">
    <property type="entry name" value="Xylose isomerase-like"/>
    <property type="match status" value="1"/>
</dbReference>
<comment type="similarity">
    <text evidence="2">Belongs to the hyi family.</text>
</comment>
<dbReference type="InterPro" id="IPR013022">
    <property type="entry name" value="Xyl_isomerase-like_TIM-brl"/>
</dbReference>
<name>A0A1H1XTH3_9ACTN</name>
<dbReference type="OrthoDB" id="9786584at2"/>
<dbReference type="Gene3D" id="3.20.20.150">
    <property type="entry name" value="Divalent-metal-dependent TIM barrel enzymes"/>
    <property type="match status" value="1"/>
</dbReference>
<dbReference type="Proteomes" id="UP000199103">
    <property type="component" value="Chromosome I"/>
</dbReference>
<dbReference type="PIRSF" id="PIRSF006241">
    <property type="entry name" value="HyI"/>
    <property type="match status" value="1"/>
</dbReference>
<dbReference type="EMBL" id="LT629772">
    <property type="protein sequence ID" value="SDT12554.1"/>
    <property type="molecule type" value="Genomic_DNA"/>
</dbReference>
<evidence type="ECO:0000256" key="2">
    <source>
        <dbReference type="PIRNR" id="PIRNR006241"/>
    </source>
</evidence>
<keyword evidence="5" id="KW-0670">Pyruvate</keyword>
<dbReference type="AlphaFoldDB" id="A0A1H1XTH3"/>
<reference evidence="5 6" key="1">
    <citation type="submission" date="2016-10" db="EMBL/GenBank/DDBJ databases">
        <authorList>
            <person name="de Groot N.N."/>
        </authorList>
    </citation>
    <scope>NUCLEOTIDE SEQUENCE [LARGE SCALE GENOMIC DNA]</scope>
    <source>
        <strain evidence="5 6">DSM 21800</strain>
    </source>
</reference>
<evidence type="ECO:0000313" key="5">
    <source>
        <dbReference type="EMBL" id="SDT12554.1"/>
    </source>
</evidence>
<proteinExistence type="inferred from homology"/>
<dbReference type="InterPro" id="IPR050417">
    <property type="entry name" value="Sugar_Epim/Isomerase"/>
</dbReference>
<evidence type="ECO:0000256" key="3">
    <source>
        <dbReference type="PIRSR" id="PIRSR006241-50"/>
    </source>
</evidence>
<feature type="domain" description="Xylose isomerase-like TIM barrel" evidence="4">
    <location>
        <begin position="25"/>
        <end position="268"/>
    </location>
</feature>
<accession>A0A1H1XTH3</accession>